<dbReference type="SUPFAM" id="SSF54637">
    <property type="entry name" value="Thioesterase/thiol ester dehydrase-isomerase"/>
    <property type="match status" value="2"/>
</dbReference>
<organism evidence="3 4">
    <name type="scientific">Pseudoalteromonas piscicida</name>
    <dbReference type="NCBI Taxonomy" id="43662"/>
    <lineage>
        <taxon>Bacteria</taxon>
        <taxon>Pseudomonadati</taxon>
        <taxon>Pseudomonadota</taxon>
        <taxon>Gammaproteobacteria</taxon>
        <taxon>Alteromonadales</taxon>
        <taxon>Pseudoalteromonadaceae</taxon>
        <taxon>Pseudoalteromonas</taxon>
    </lineage>
</organism>
<dbReference type="Proteomes" id="UP000228621">
    <property type="component" value="Unassembled WGS sequence"/>
</dbReference>
<dbReference type="RefSeq" id="WP_099641119.1">
    <property type="nucleotide sequence ID" value="NZ_NKHF01000025.1"/>
</dbReference>
<dbReference type="InterPro" id="IPR049450">
    <property type="entry name" value="ACOT8-like_C"/>
</dbReference>
<name>A0A2A5JTR9_PSEO7</name>
<dbReference type="PANTHER" id="PTHR38110">
    <property type="entry name" value="CHROMOSOME 23, WHOLE GENOME SHOTGUN SEQUENCE"/>
    <property type="match status" value="1"/>
</dbReference>
<reference evidence="4" key="1">
    <citation type="journal article" date="2019" name="Genome Announc.">
        <title>Draft Genome Sequence of Pseudoalteromonas piscicida Strain 36Y ROTHPW, an Hypersaline Seawater Isolate from the South Coast of Sonora, Mexico.</title>
        <authorList>
            <person name="Sanchez-Diaz R."/>
            <person name="Molina-Garza Z.J."/>
            <person name="Cruz-Suarez L.E."/>
            <person name="Selvin J."/>
            <person name="Kiran G.S."/>
            <person name="Ibarra-Gamez J.C."/>
            <person name="Gomez-Gil B."/>
            <person name="Galaviz-Silva L."/>
        </authorList>
    </citation>
    <scope>NUCLEOTIDE SEQUENCE [LARGE SCALE GENOMIC DNA]</scope>
    <source>
        <strain evidence="4">36Y_RITHPW</strain>
    </source>
</reference>
<dbReference type="OrthoDB" id="7059210at2"/>
<feature type="domain" description="Acyl-CoA thioesterase-like C-terminal" evidence="2">
    <location>
        <begin position="135"/>
        <end position="262"/>
    </location>
</feature>
<dbReference type="EMBL" id="NKHF01000025">
    <property type="protein sequence ID" value="PCK32681.1"/>
    <property type="molecule type" value="Genomic_DNA"/>
</dbReference>
<comment type="caution">
    <text evidence="3">The sequence shown here is derived from an EMBL/GenBank/DDBJ whole genome shotgun (WGS) entry which is preliminary data.</text>
</comment>
<dbReference type="Pfam" id="PF13622">
    <property type="entry name" value="4HBT_3"/>
    <property type="match status" value="1"/>
</dbReference>
<evidence type="ECO:0000259" key="2">
    <source>
        <dbReference type="Pfam" id="PF20789"/>
    </source>
</evidence>
<dbReference type="InterPro" id="IPR049449">
    <property type="entry name" value="TesB_ACOT8-like_N"/>
</dbReference>
<dbReference type="InterPro" id="IPR029069">
    <property type="entry name" value="HotDog_dom_sf"/>
</dbReference>
<sequence>MTFDEIIQSDCLTQAEAQMCFPDNWCQGRTAFGGLSAAIAVQSMKHQLHEPRRLLSVSVNFVGPLLEGTPFTVSTSILRSGKSATQMQTQLIQAGQVCLIAIGCFGKDRDSTIKVANNECSKLNEVNPNAILPYQEGVMPAFFQHVALNAQQGALPFSGAPSSNLGGWMRFKTQAEKVTELHTLALADAWPPTLLQMCKAPSPASSMSWYIEFLSDIALDAQTWLGFEAITHHSQNGYGIEDAKIWSQDGQLLALSRQTVAVFD</sequence>
<keyword evidence="4" id="KW-1185">Reference proteome</keyword>
<dbReference type="Pfam" id="PF20789">
    <property type="entry name" value="4HBT_3C"/>
    <property type="match status" value="1"/>
</dbReference>
<protein>
    <submittedName>
        <fullName evidence="3">Acyl-CoA thioesterase</fullName>
    </submittedName>
</protein>
<evidence type="ECO:0000313" key="3">
    <source>
        <dbReference type="EMBL" id="PCK32681.1"/>
    </source>
</evidence>
<accession>A0A2A5JTR9</accession>
<evidence type="ECO:0000313" key="4">
    <source>
        <dbReference type="Proteomes" id="UP000228621"/>
    </source>
</evidence>
<dbReference type="InterPro" id="IPR052389">
    <property type="entry name" value="Sec_Metab_Biosynth-Assoc"/>
</dbReference>
<dbReference type="InterPro" id="IPR042171">
    <property type="entry name" value="Acyl-CoA_hotdog"/>
</dbReference>
<dbReference type="Gene3D" id="2.40.160.210">
    <property type="entry name" value="Acyl-CoA thioesterase, double hotdog domain"/>
    <property type="match status" value="1"/>
</dbReference>
<dbReference type="PANTHER" id="PTHR38110:SF1">
    <property type="entry name" value="THIOESTERASE DOMAIN-CONTAINING PROTEIN"/>
    <property type="match status" value="1"/>
</dbReference>
<proteinExistence type="predicted"/>
<feature type="domain" description="Acyl-CoA thioesterase-like N-terminal HotDog" evidence="1">
    <location>
        <begin position="22"/>
        <end position="106"/>
    </location>
</feature>
<gene>
    <name evidence="3" type="ORF">CEX98_05520</name>
</gene>
<evidence type="ECO:0000259" key="1">
    <source>
        <dbReference type="Pfam" id="PF13622"/>
    </source>
</evidence>
<dbReference type="AlphaFoldDB" id="A0A2A5JTR9"/>